<dbReference type="GO" id="GO:0005525">
    <property type="term" value="F:GTP binding"/>
    <property type="evidence" value="ECO:0007669"/>
    <property type="project" value="UniProtKB-KW"/>
</dbReference>
<comment type="function">
    <text evidence="6">One of the essential components for the initiation of protein synthesis. Protects formylmethionyl-tRNA from spontaneous hydrolysis and promotes its binding to the 30S ribosomal subunits. Also involved in the hydrolysis of GTP during the formation of the 70S ribosomal complex.</text>
</comment>
<dbReference type="SUPFAM" id="SSF50447">
    <property type="entry name" value="Translation proteins"/>
    <property type="match status" value="2"/>
</dbReference>
<dbReference type="InterPro" id="IPR015760">
    <property type="entry name" value="TIF_IF2"/>
</dbReference>
<feature type="domain" description="Tr-type G" evidence="8">
    <location>
        <begin position="93"/>
        <end position="263"/>
    </location>
</feature>
<evidence type="ECO:0000313" key="9">
    <source>
        <dbReference type="EnsemblMetazoa" id="Aqu2.1.34797_001"/>
    </source>
</evidence>
<dbReference type="InParanoid" id="A0A1X7V5J9"/>
<reference evidence="9" key="2">
    <citation type="submission" date="2017-05" db="UniProtKB">
        <authorList>
            <consortium name="EnsemblMetazoa"/>
        </authorList>
    </citation>
    <scope>IDENTIFICATION</scope>
</reference>
<dbReference type="EnsemblMetazoa" id="Aqu2.1.34797_001">
    <property type="protein sequence ID" value="Aqu2.1.34797_001"/>
    <property type="gene ID" value="Aqu2.1.34797"/>
</dbReference>
<comment type="similarity">
    <text evidence="1">Belongs to the TRAFAC class translation factor GTPase superfamily. Classic translation factor GTPase family. IF-2 subfamily.</text>
</comment>
<dbReference type="SUPFAM" id="SSF52540">
    <property type="entry name" value="P-loop containing nucleoside triphosphate hydrolases"/>
    <property type="match status" value="1"/>
</dbReference>
<dbReference type="InterPro" id="IPR044145">
    <property type="entry name" value="IF2_II"/>
</dbReference>
<dbReference type="FunFam" id="3.40.50.300:FF:000019">
    <property type="entry name" value="Translation initiation factor IF-2"/>
    <property type="match status" value="1"/>
</dbReference>
<protein>
    <recommendedName>
        <fullName evidence="8">Tr-type G domain-containing protein</fullName>
    </recommendedName>
</protein>
<dbReference type="STRING" id="400682.A0A1X7V5J9"/>
<evidence type="ECO:0000256" key="1">
    <source>
        <dbReference type="ARBA" id="ARBA00007733"/>
    </source>
</evidence>
<dbReference type="InterPro" id="IPR023115">
    <property type="entry name" value="TIF_IF2_dom3"/>
</dbReference>
<proteinExistence type="inferred from homology"/>
<dbReference type="FunFam" id="3.40.50.10050:FF:000001">
    <property type="entry name" value="Translation initiation factor IF-2"/>
    <property type="match status" value="1"/>
</dbReference>
<dbReference type="SUPFAM" id="SSF52156">
    <property type="entry name" value="Initiation factor IF2/eIF5b, domain 3"/>
    <property type="match status" value="1"/>
</dbReference>
<dbReference type="OrthoDB" id="361630at2759"/>
<dbReference type="GO" id="GO:0003924">
    <property type="term" value="F:GTPase activity"/>
    <property type="evidence" value="ECO:0007669"/>
    <property type="project" value="InterPro"/>
</dbReference>
<dbReference type="Gene3D" id="3.40.50.10050">
    <property type="entry name" value="Translation initiation factor IF- 2, domain 3"/>
    <property type="match status" value="1"/>
</dbReference>
<dbReference type="InterPro" id="IPR027417">
    <property type="entry name" value="P-loop_NTPase"/>
</dbReference>
<evidence type="ECO:0000256" key="4">
    <source>
        <dbReference type="ARBA" id="ARBA00022917"/>
    </source>
</evidence>
<dbReference type="EnsemblMetazoa" id="XM_003385720.3">
    <property type="protein sequence ID" value="XP_003385768.2"/>
    <property type="gene ID" value="LOC100633466"/>
</dbReference>
<dbReference type="InterPro" id="IPR036925">
    <property type="entry name" value="TIF_IF2_dom3_sf"/>
</dbReference>
<reference evidence="10" key="1">
    <citation type="journal article" date="2010" name="Nature">
        <title>The Amphimedon queenslandica genome and the evolution of animal complexity.</title>
        <authorList>
            <person name="Srivastava M."/>
            <person name="Simakov O."/>
            <person name="Chapman J."/>
            <person name="Fahey B."/>
            <person name="Gauthier M.E."/>
            <person name="Mitros T."/>
            <person name="Richards G.S."/>
            <person name="Conaco C."/>
            <person name="Dacre M."/>
            <person name="Hellsten U."/>
            <person name="Larroux C."/>
            <person name="Putnam N.H."/>
            <person name="Stanke M."/>
            <person name="Adamska M."/>
            <person name="Darling A."/>
            <person name="Degnan S.M."/>
            <person name="Oakley T.H."/>
            <person name="Plachetzki D.C."/>
            <person name="Zhai Y."/>
            <person name="Adamski M."/>
            <person name="Calcino A."/>
            <person name="Cummins S.F."/>
            <person name="Goodstein D.M."/>
            <person name="Harris C."/>
            <person name="Jackson D.J."/>
            <person name="Leys S.P."/>
            <person name="Shu S."/>
            <person name="Woodcroft B.J."/>
            <person name="Vervoort M."/>
            <person name="Kosik K.S."/>
            <person name="Manning G."/>
            <person name="Degnan B.M."/>
            <person name="Rokhsar D.S."/>
        </authorList>
    </citation>
    <scope>NUCLEOTIDE SEQUENCE [LARGE SCALE GENOMIC DNA]</scope>
</reference>
<dbReference type="Pfam" id="PF22042">
    <property type="entry name" value="EF-G_D2"/>
    <property type="match status" value="1"/>
</dbReference>
<dbReference type="InterPro" id="IPR000795">
    <property type="entry name" value="T_Tr_GTP-bd_dom"/>
</dbReference>
<feature type="coiled-coil region" evidence="7">
    <location>
        <begin position="363"/>
        <end position="395"/>
    </location>
</feature>
<dbReference type="InterPro" id="IPR053905">
    <property type="entry name" value="EF-G-like_DII"/>
</dbReference>
<organism evidence="9">
    <name type="scientific">Amphimedon queenslandica</name>
    <name type="common">Sponge</name>
    <dbReference type="NCBI Taxonomy" id="400682"/>
    <lineage>
        <taxon>Eukaryota</taxon>
        <taxon>Metazoa</taxon>
        <taxon>Porifera</taxon>
        <taxon>Demospongiae</taxon>
        <taxon>Heteroscleromorpha</taxon>
        <taxon>Haplosclerida</taxon>
        <taxon>Niphatidae</taxon>
        <taxon>Amphimedon</taxon>
    </lineage>
</organism>
<keyword evidence="3" id="KW-0547">Nucleotide-binding</keyword>
<evidence type="ECO:0000256" key="3">
    <source>
        <dbReference type="ARBA" id="ARBA00022741"/>
    </source>
</evidence>
<keyword evidence="7" id="KW-0175">Coiled coil</keyword>
<sequence length="636" mass="70516">MLVNKLLRPCLRIHKSTAIFCCNNLSTEPSTKSMKIQEIATCFHIDKDYALKTLKRAYGNDYQSTNLMSIKEAERVAVEIVRKIQKKTPQLKPRPPIVTVMGHVDHGKTTLLDRLRNTSVAAGEPGGITQHIGAFSVPMASGRTITFLDTPGHAAFSAMRSRGVNVTDIIVLVIAANDGIMPQTLECIEMAQEAKVPIVVAINKCDKHGENSARIKQELLDYSVQLEEFGGEAQCVEISALTGKGMETLEEAILIQSDMMNLKSDPNTLADGVIIETKTAKGLGPVATVLVQRGTLKKGCVLVCGDVWAQVRSMYNERGTLIDEAPPSTPVLAAGWKDLPQIGQECFQVKSRAEAQKVLNLFSELWRRDMEEKEREKISLKQKEERKNVKREERESRGQRVRRITRVIQEERRERAERKRKGSETSQASVIIKSDVAGSLEAVEEILVSNQPTQMKVEIIQTGVGNVIEDDIEVAETFKGVILAYNVSVSKAVSQMAAVKGVTIISHNVIYKLMEQLKDWLQDQLPTVTETEVIGEAVVLKVFQLGGSKAAAIGGCRVKKGQLVKDGIYQLMRGNEVIHEGKLISMKRNKDDIQKAAKETECGLCFEIDPGWEEGDTVVCLKRKQVPQTLEWDLGF</sequence>
<dbReference type="AlphaFoldDB" id="A0A1X7V5J9"/>
<evidence type="ECO:0000256" key="7">
    <source>
        <dbReference type="SAM" id="Coils"/>
    </source>
</evidence>
<evidence type="ECO:0000256" key="2">
    <source>
        <dbReference type="ARBA" id="ARBA00022540"/>
    </source>
</evidence>
<dbReference type="PANTHER" id="PTHR43381:SF20">
    <property type="entry name" value="TRANSLATION INITIATION FACTOR IF-2, MITOCHONDRIAL"/>
    <property type="match status" value="1"/>
</dbReference>
<dbReference type="Gene3D" id="3.40.50.300">
    <property type="entry name" value="P-loop containing nucleotide triphosphate hydrolases"/>
    <property type="match status" value="1"/>
</dbReference>
<dbReference type="KEGG" id="aqu:100633466"/>
<dbReference type="CDD" id="cd01887">
    <property type="entry name" value="IF2_eIF5B"/>
    <property type="match status" value="1"/>
</dbReference>
<dbReference type="Pfam" id="PF11987">
    <property type="entry name" value="IF-2"/>
    <property type="match status" value="1"/>
</dbReference>
<evidence type="ECO:0000256" key="5">
    <source>
        <dbReference type="ARBA" id="ARBA00023134"/>
    </source>
</evidence>
<dbReference type="CDD" id="cd03702">
    <property type="entry name" value="IF2_mtIF2_II"/>
    <property type="match status" value="1"/>
</dbReference>
<dbReference type="Pfam" id="PF00009">
    <property type="entry name" value="GTP_EFTU"/>
    <property type="match status" value="1"/>
</dbReference>
<evidence type="ECO:0000313" key="10">
    <source>
        <dbReference type="Proteomes" id="UP000007879"/>
    </source>
</evidence>
<dbReference type="GO" id="GO:0005737">
    <property type="term" value="C:cytoplasm"/>
    <property type="evidence" value="ECO:0007669"/>
    <property type="project" value="TreeGrafter"/>
</dbReference>
<name>A0A1X7V5J9_AMPQE</name>
<keyword evidence="2" id="KW-0396">Initiation factor</keyword>
<keyword evidence="5" id="KW-0342">GTP-binding</keyword>
<dbReference type="CDD" id="cd03692">
    <property type="entry name" value="mtIF2_IVc"/>
    <property type="match status" value="1"/>
</dbReference>
<dbReference type="FunFam" id="2.40.30.10:FF:000008">
    <property type="entry name" value="Translation initiation factor IF-2"/>
    <property type="match status" value="1"/>
</dbReference>
<dbReference type="NCBIfam" id="TIGR00231">
    <property type="entry name" value="small_GTP"/>
    <property type="match status" value="1"/>
</dbReference>
<evidence type="ECO:0000259" key="8">
    <source>
        <dbReference type="PROSITE" id="PS51722"/>
    </source>
</evidence>
<dbReference type="InterPro" id="IPR005225">
    <property type="entry name" value="Small_GTP-bd"/>
</dbReference>
<dbReference type="PANTHER" id="PTHR43381">
    <property type="entry name" value="TRANSLATION INITIATION FACTOR IF-2-RELATED"/>
    <property type="match status" value="1"/>
</dbReference>
<dbReference type="Proteomes" id="UP000007879">
    <property type="component" value="Unassembled WGS sequence"/>
</dbReference>
<dbReference type="InterPro" id="IPR009000">
    <property type="entry name" value="Transl_B-barrel_sf"/>
</dbReference>
<evidence type="ECO:0000256" key="6">
    <source>
        <dbReference type="ARBA" id="ARBA00025162"/>
    </source>
</evidence>
<dbReference type="GO" id="GO:0003743">
    <property type="term" value="F:translation initiation factor activity"/>
    <property type="evidence" value="ECO:0007669"/>
    <property type="project" value="UniProtKB-KW"/>
</dbReference>
<keyword evidence="10" id="KW-1185">Reference proteome</keyword>
<accession>A0A1X7V5J9</accession>
<dbReference type="Gene3D" id="2.40.30.10">
    <property type="entry name" value="Translation factors"/>
    <property type="match status" value="2"/>
</dbReference>
<gene>
    <name evidence="9" type="primary">100633466</name>
</gene>
<dbReference type="eggNOG" id="KOG1145">
    <property type="taxonomic scope" value="Eukaryota"/>
</dbReference>
<keyword evidence="4" id="KW-0648">Protein biosynthesis</keyword>
<dbReference type="PROSITE" id="PS51722">
    <property type="entry name" value="G_TR_2"/>
    <property type="match status" value="1"/>
</dbReference>